<dbReference type="NCBIfam" id="NF009321">
    <property type="entry name" value="PRK12676.1"/>
    <property type="match status" value="1"/>
</dbReference>
<comment type="catalytic activity">
    <reaction evidence="1">
        <text>beta-D-fructose 1,6-bisphosphate + H2O = beta-D-fructose 6-phosphate + phosphate</text>
        <dbReference type="Rhea" id="RHEA:11064"/>
        <dbReference type="ChEBI" id="CHEBI:15377"/>
        <dbReference type="ChEBI" id="CHEBI:32966"/>
        <dbReference type="ChEBI" id="CHEBI:43474"/>
        <dbReference type="ChEBI" id="CHEBI:57634"/>
        <dbReference type="EC" id="3.1.3.11"/>
    </reaction>
</comment>
<feature type="binding site" evidence="9">
    <location>
        <position position="112"/>
    </location>
    <ligand>
        <name>Mg(2+)</name>
        <dbReference type="ChEBI" id="CHEBI:18420"/>
        <label>1</label>
        <note>catalytic</note>
    </ligand>
</feature>
<organism evidence="10 11">
    <name type="scientific">Methanosarcina mazei SarPi</name>
    <dbReference type="NCBI Taxonomy" id="1434115"/>
    <lineage>
        <taxon>Archaea</taxon>
        <taxon>Methanobacteriati</taxon>
        <taxon>Methanobacteriota</taxon>
        <taxon>Stenosarchaea group</taxon>
        <taxon>Methanomicrobia</taxon>
        <taxon>Methanosarcinales</taxon>
        <taxon>Methanosarcinaceae</taxon>
        <taxon>Methanosarcina</taxon>
    </lineage>
</organism>
<dbReference type="EMBL" id="CP009511">
    <property type="protein sequence ID" value="AKB61820.1"/>
    <property type="molecule type" value="Genomic_DNA"/>
</dbReference>
<comment type="similarity">
    <text evidence="8">Belongs to the inositol monophosphatase superfamily. FBPase class 4 family.</text>
</comment>
<keyword evidence="4 9" id="KW-0479">Metal-binding</keyword>
<evidence type="ECO:0000256" key="7">
    <source>
        <dbReference type="ARBA" id="ARBA00023277"/>
    </source>
</evidence>
<dbReference type="GO" id="GO:0007165">
    <property type="term" value="P:signal transduction"/>
    <property type="evidence" value="ECO:0007669"/>
    <property type="project" value="TreeGrafter"/>
</dbReference>
<evidence type="ECO:0000256" key="8">
    <source>
        <dbReference type="ARBA" id="ARBA00038103"/>
    </source>
</evidence>
<dbReference type="GO" id="GO:0006020">
    <property type="term" value="P:inositol metabolic process"/>
    <property type="evidence" value="ECO:0007669"/>
    <property type="project" value="TreeGrafter"/>
</dbReference>
<evidence type="ECO:0000256" key="3">
    <source>
        <dbReference type="ARBA" id="ARBA00013093"/>
    </source>
</evidence>
<accession>A0A0E3R9B2</accession>
<proteinExistence type="inferred from homology"/>
<dbReference type="FunFam" id="3.30.540.10:FF:000027">
    <property type="entry name" value="Fructose-1,6-bisphosphatase/inositol-1-monophosphatase"/>
    <property type="match status" value="1"/>
</dbReference>
<dbReference type="Gene3D" id="3.40.190.80">
    <property type="match status" value="1"/>
</dbReference>
<dbReference type="Proteomes" id="UP000033116">
    <property type="component" value="Chromosome"/>
</dbReference>
<keyword evidence="7" id="KW-0119">Carbohydrate metabolism</keyword>
<keyword evidence="5 10" id="KW-0378">Hydrolase</keyword>
<dbReference type="SUPFAM" id="SSF56655">
    <property type="entry name" value="Carbohydrate phosphatase"/>
    <property type="match status" value="1"/>
</dbReference>
<evidence type="ECO:0000256" key="5">
    <source>
        <dbReference type="ARBA" id="ARBA00022801"/>
    </source>
</evidence>
<evidence type="ECO:0000313" key="10">
    <source>
        <dbReference type="EMBL" id="AKB61820.1"/>
    </source>
</evidence>
<evidence type="ECO:0000256" key="9">
    <source>
        <dbReference type="PIRSR" id="PIRSR600760-2"/>
    </source>
</evidence>
<comment type="cofactor">
    <cofactor evidence="2 9">
        <name>Mg(2+)</name>
        <dbReference type="ChEBI" id="CHEBI:18420"/>
    </cofactor>
</comment>
<reference evidence="10 11" key="1">
    <citation type="submission" date="2014-07" db="EMBL/GenBank/DDBJ databases">
        <title>Methanogenic archaea and the global carbon cycle.</title>
        <authorList>
            <person name="Henriksen J.R."/>
            <person name="Luke J."/>
            <person name="Reinhart S."/>
            <person name="Benedict M.N."/>
            <person name="Youngblut N.D."/>
            <person name="Metcalf M.E."/>
            <person name="Whitaker R.J."/>
            <person name="Metcalf W.W."/>
        </authorList>
    </citation>
    <scope>NUCLEOTIDE SEQUENCE [LARGE SCALE GENOMIC DNA]</scope>
    <source>
        <strain evidence="10 11">SarPi</strain>
    </source>
</reference>
<dbReference type="PANTHER" id="PTHR20854:SF4">
    <property type="entry name" value="INOSITOL-1-MONOPHOSPHATASE-RELATED"/>
    <property type="match status" value="1"/>
</dbReference>
<evidence type="ECO:0000256" key="6">
    <source>
        <dbReference type="ARBA" id="ARBA00022842"/>
    </source>
</evidence>
<evidence type="ECO:0000313" key="11">
    <source>
        <dbReference type="Proteomes" id="UP000033116"/>
    </source>
</evidence>
<name>A0A0E3R9B2_METMZ</name>
<dbReference type="Gene3D" id="3.30.540.10">
    <property type="entry name" value="Fructose-1,6-Bisphosphatase, subunit A, domain 1"/>
    <property type="match status" value="1"/>
</dbReference>
<feature type="binding site" evidence="9">
    <location>
        <position position="130"/>
    </location>
    <ligand>
        <name>Mg(2+)</name>
        <dbReference type="ChEBI" id="CHEBI:18420"/>
        <label>1</label>
        <note>catalytic</note>
    </ligand>
</feature>
<dbReference type="PATRIC" id="fig|1434115.4.peg.2361"/>
<dbReference type="InterPro" id="IPR000760">
    <property type="entry name" value="Inositol_monophosphatase-like"/>
</dbReference>
<evidence type="ECO:0000256" key="2">
    <source>
        <dbReference type="ARBA" id="ARBA00001946"/>
    </source>
</evidence>
<dbReference type="GO" id="GO:0008934">
    <property type="term" value="F:inositol monophosphate 1-phosphatase activity"/>
    <property type="evidence" value="ECO:0007669"/>
    <property type="project" value="TreeGrafter"/>
</dbReference>
<dbReference type="EC" id="3.1.3.11" evidence="3"/>
<dbReference type="FunFam" id="3.40.190.80:FF:000020">
    <property type="entry name" value="Fructose-1,6-bisphosphatase/inositol-1-monophosphatase"/>
    <property type="match status" value="1"/>
</dbReference>
<evidence type="ECO:0000256" key="4">
    <source>
        <dbReference type="ARBA" id="ARBA00022723"/>
    </source>
</evidence>
<feature type="binding site" evidence="9">
    <location>
        <position position="133"/>
    </location>
    <ligand>
        <name>Mg(2+)</name>
        <dbReference type="ChEBI" id="CHEBI:18420"/>
        <label>1</label>
        <note>catalytic</note>
    </ligand>
</feature>
<feature type="binding site" evidence="9">
    <location>
        <position position="132"/>
    </location>
    <ligand>
        <name>Mg(2+)</name>
        <dbReference type="ChEBI" id="CHEBI:18420"/>
        <label>1</label>
        <note>catalytic</note>
    </ligand>
</feature>
<sequence>MNFWKKYSAGFPGPDFKAFVSRTPKSELWKRGFEIEESDLYMTSNSNFLKLCQEAFKAAYDATFELVGTDSASSFVGMGADGTPTTSIDQVAEDAIVEALKADGRSMRVLSEELGELIIGKSPEFSVVLDPLDGTYNASSGIPFYSVSIAFASHDLSDLRFGYVSNLALKEEFHAEAGKGAYLNGKTIRPSHNSDLKSLCASVYGYRQNVERTRKIYSNIRRVRLFGSVALELCYVASGRLDAFVDVRRALRVTDVAAGQLILEEAGGSVTDGYGNLLRLPDNVTARVDMVASNGHVHEKILHLLSGG</sequence>
<feature type="binding site" evidence="9">
    <location>
        <position position="255"/>
    </location>
    <ligand>
        <name>Mg(2+)</name>
        <dbReference type="ChEBI" id="CHEBI:18420"/>
        <label>1</label>
        <note>catalytic</note>
    </ligand>
</feature>
<dbReference type="CDD" id="cd01515">
    <property type="entry name" value="Arch_FBPase_1"/>
    <property type="match status" value="1"/>
</dbReference>
<gene>
    <name evidence="10" type="ORF">MSMAP_1835</name>
</gene>
<protein>
    <recommendedName>
        <fullName evidence="3">fructose-bisphosphatase</fullName>
        <ecNumber evidence="3">3.1.3.11</ecNumber>
    </recommendedName>
</protein>
<dbReference type="PANTHER" id="PTHR20854">
    <property type="entry name" value="INOSITOL MONOPHOSPHATASE"/>
    <property type="match status" value="1"/>
</dbReference>
<keyword evidence="6 9" id="KW-0460">Magnesium</keyword>
<dbReference type="GO" id="GO:0046872">
    <property type="term" value="F:metal ion binding"/>
    <property type="evidence" value="ECO:0007669"/>
    <property type="project" value="UniProtKB-KW"/>
</dbReference>
<dbReference type="HOGENOM" id="CLU_044118_5_0_2"/>
<dbReference type="PRINTS" id="PR00377">
    <property type="entry name" value="IMPHPHTASES"/>
</dbReference>
<dbReference type="Pfam" id="PF00459">
    <property type="entry name" value="Inositol_P"/>
    <property type="match status" value="1"/>
</dbReference>
<dbReference type="GO" id="GO:0042132">
    <property type="term" value="F:fructose 1,6-bisphosphate 1-phosphatase activity"/>
    <property type="evidence" value="ECO:0007669"/>
    <property type="project" value="UniProtKB-EC"/>
</dbReference>
<dbReference type="AlphaFoldDB" id="A0A0E3R9B2"/>
<evidence type="ECO:0000256" key="1">
    <source>
        <dbReference type="ARBA" id="ARBA00001273"/>
    </source>
</evidence>